<feature type="domain" description="XPG-I" evidence="20">
    <location>
        <begin position="147"/>
        <end position="217"/>
    </location>
</feature>
<comment type="caution">
    <text evidence="22">The sequence shown here is derived from an EMBL/GenBank/DDBJ whole genome shotgun (WGS) entry which is preliminary data.</text>
</comment>
<dbReference type="InterPro" id="IPR002421">
    <property type="entry name" value="5-3_exonuclease"/>
</dbReference>
<dbReference type="GO" id="GO:0005739">
    <property type="term" value="C:mitochondrion"/>
    <property type="evidence" value="ECO:0007669"/>
    <property type="project" value="UniProtKB-SubCell"/>
</dbReference>
<evidence type="ECO:0000259" key="19">
    <source>
        <dbReference type="SMART" id="SM00475"/>
    </source>
</evidence>
<dbReference type="CDD" id="cd09867">
    <property type="entry name" value="PIN_FEN1"/>
    <property type="match status" value="1"/>
</dbReference>
<dbReference type="GO" id="GO:0003677">
    <property type="term" value="F:DNA binding"/>
    <property type="evidence" value="ECO:0007669"/>
    <property type="project" value="UniProtKB-UniRule"/>
</dbReference>
<proteinExistence type="inferred from homology"/>
<dbReference type="GO" id="GO:0005730">
    <property type="term" value="C:nucleolus"/>
    <property type="evidence" value="ECO:0007669"/>
    <property type="project" value="UniProtKB-SubCell"/>
</dbReference>
<dbReference type="FunFam" id="3.40.50.1010:FF:000016">
    <property type="entry name" value="Flap endonuclease 1"/>
    <property type="match status" value="1"/>
</dbReference>
<reference evidence="22 23" key="1">
    <citation type="submission" date="2019-05" db="EMBL/GenBank/DDBJ databases">
        <title>The compact genome of Giardia muris reveals important steps in the evolution of intestinal protozoan parasites.</title>
        <authorList>
            <person name="Xu F."/>
            <person name="Jimenez-Gonzalez A."/>
            <person name="Einarsson E."/>
            <person name="Astvaldsson A."/>
            <person name="Peirasmaki D."/>
            <person name="Eckmann L."/>
            <person name="Andersson J.O."/>
            <person name="Svard S.G."/>
            <person name="Jerlstrom-Hultqvist J."/>
        </authorList>
    </citation>
    <scope>NUCLEOTIDE SEQUENCE [LARGE SCALE GENOMIC DNA]</scope>
    <source>
        <strain evidence="22 23">Roberts-Thomson</strain>
    </source>
</reference>
<dbReference type="EC" id="3.1.-.-" evidence="16"/>
<dbReference type="SMART" id="SM00279">
    <property type="entry name" value="HhH2"/>
    <property type="match status" value="1"/>
</dbReference>
<dbReference type="SMART" id="SM00485">
    <property type="entry name" value="XPGN"/>
    <property type="match status" value="1"/>
</dbReference>
<feature type="domain" description="XPG N-terminal" evidence="21">
    <location>
        <begin position="1"/>
        <end position="108"/>
    </location>
</feature>
<dbReference type="OrthoDB" id="1937206at2759"/>
<keyword evidence="3 16" id="KW-0540">Nuclease</keyword>
<keyword evidence="9 16" id="KW-0460">Magnesium</keyword>
<evidence type="ECO:0000256" key="11">
    <source>
        <dbReference type="ARBA" id="ARBA00023204"/>
    </source>
</evidence>
<evidence type="ECO:0000256" key="7">
    <source>
        <dbReference type="ARBA" id="ARBA00022801"/>
    </source>
</evidence>
<keyword evidence="11 16" id="KW-0234">DNA repair</keyword>
<keyword evidence="10 16" id="KW-0496">Mitochondrion</keyword>
<feature type="coiled-coil region" evidence="17">
    <location>
        <begin position="98"/>
        <end position="125"/>
    </location>
</feature>
<dbReference type="Gene3D" id="3.40.50.1010">
    <property type="entry name" value="5'-nuclease"/>
    <property type="match status" value="1"/>
</dbReference>
<keyword evidence="2 16" id="KW-0235">DNA replication</keyword>
<organism evidence="22 23">
    <name type="scientific">Giardia muris</name>
    <dbReference type="NCBI Taxonomy" id="5742"/>
    <lineage>
        <taxon>Eukaryota</taxon>
        <taxon>Metamonada</taxon>
        <taxon>Diplomonadida</taxon>
        <taxon>Hexamitidae</taxon>
        <taxon>Giardiinae</taxon>
        <taxon>Giardia</taxon>
    </lineage>
</organism>
<comment type="cofactor">
    <cofactor evidence="16">
        <name>Mg(2+)</name>
        <dbReference type="ChEBI" id="CHEBI:18420"/>
    </cofactor>
    <text evidence="16">Binds 2 magnesium ions per subunit. They probably participate in the reaction catalyzed by the enzyme. May bind an additional third magnesium ion after substrate binding.</text>
</comment>
<keyword evidence="7 16" id="KW-0378">Hydrolase</keyword>
<dbReference type="FunFam" id="1.10.150.20:FF:000009">
    <property type="entry name" value="Flap endonuclease 1"/>
    <property type="match status" value="1"/>
</dbReference>
<dbReference type="HAMAP" id="MF_00614">
    <property type="entry name" value="Fen"/>
    <property type="match status" value="1"/>
</dbReference>
<evidence type="ECO:0000256" key="10">
    <source>
        <dbReference type="ARBA" id="ARBA00023128"/>
    </source>
</evidence>
<evidence type="ECO:0000256" key="4">
    <source>
        <dbReference type="ARBA" id="ARBA00022723"/>
    </source>
</evidence>
<dbReference type="InterPro" id="IPR029060">
    <property type="entry name" value="PIN-like_dom_sf"/>
</dbReference>
<dbReference type="PANTHER" id="PTHR11081">
    <property type="entry name" value="FLAP ENDONUCLEASE FAMILY MEMBER"/>
    <property type="match status" value="1"/>
</dbReference>
<keyword evidence="8 16" id="KW-0269">Exonuclease</keyword>
<dbReference type="SMART" id="SM00475">
    <property type="entry name" value="53EXOc"/>
    <property type="match status" value="1"/>
</dbReference>
<dbReference type="InterPro" id="IPR036279">
    <property type="entry name" value="5-3_exonuclease_C_sf"/>
</dbReference>
<evidence type="ECO:0000256" key="1">
    <source>
        <dbReference type="ARBA" id="ARBA00022553"/>
    </source>
</evidence>
<evidence type="ECO:0000256" key="2">
    <source>
        <dbReference type="ARBA" id="ARBA00022705"/>
    </source>
</evidence>
<dbReference type="SUPFAM" id="SSF88723">
    <property type="entry name" value="PIN domain-like"/>
    <property type="match status" value="1"/>
</dbReference>
<dbReference type="InterPro" id="IPR008918">
    <property type="entry name" value="HhH2"/>
</dbReference>
<dbReference type="Pfam" id="PF00867">
    <property type="entry name" value="XPG_I"/>
    <property type="match status" value="1"/>
</dbReference>
<evidence type="ECO:0000256" key="15">
    <source>
        <dbReference type="ARBA" id="ARBA00063178"/>
    </source>
</evidence>
<dbReference type="InterPro" id="IPR006084">
    <property type="entry name" value="XPG/Rad2"/>
</dbReference>
<sequence length="354" mass="39619">MGIKGLSKLIEDVAPRAITRRDIKYYCGKRVAIDASVLLYQFLTTIQDSNGNPLTNSSGEPTSHLVGLLARLQHMLEAGIKPIFVFDGAPPEEKGGELDRRRDLKEQAEEEREKALAEGNMERARMLTKRMVRVTQKQVEQAYTLLKHLGIPAIIAGGEAEAQCVALVRAGKCDAVASTDMDTLALGTPILLRNLASSKDPTVIEYSMSIVLEDTGLTQEEFIDLCILCGCDYLEVLGGIGPKTAYKLIGKYRTLEAIIQNDAKVQEQVRLQEGRWEFTRARALFTKPSVIDPETLDKDLIWRPIDSEKTIAFLVDDMQFSLDSVKERVQKLQKARRNPKQTTIDQFVKRKTKP</sequence>
<keyword evidence="17" id="KW-0175">Coiled coil</keyword>
<dbReference type="InterPro" id="IPR006086">
    <property type="entry name" value="XPG-I_dom"/>
</dbReference>
<dbReference type="Pfam" id="PF00752">
    <property type="entry name" value="XPG_N"/>
    <property type="match status" value="1"/>
</dbReference>
<evidence type="ECO:0000313" key="22">
    <source>
        <dbReference type="EMBL" id="TNJ28849.1"/>
    </source>
</evidence>
<dbReference type="SMART" id="SM00484">
    <property type="entry name" value="XPGI"/>
    <property type="match status" value="1"/>
</dbReference>
<dbReference type="PANTHER" id="PTHR11081:SF9">
    <property type="entry name" value="FLAP ENDONUCLEASE 1"/>
    <property type="match status" value="1"/>
</dbReference>
<dbReference type="PRINTS" id="PR00853">
    <property type="entry name" value="XPGRADSUPER"/>
</dbReference>
<keyword evidence="6 16" id="KW-0227">DNA damage</keyword>
<evidence type="ECO:0000256" key="3">
    <source>
        <dbReference type="ARBA" id="ARBA00022722"/>
    </source>
</evidence>
<name>A0A4Z1T8D1_GIAMU</name>
<keyword evidence="5 16" id="KW-0255">Endonuclease</keyword>
<accession>A0A4Z1T8D1</accession>
<dbReference type="GO" id="GO:0006284">
    <property type="term" value="P:base-excision repair"/>
    <property type="evidence" value="ECO:0007669"/>
    <property type="project" value="UniProtKB-UniRule"/>
</dbReference>
<keyword evidence="23" id="KW-1185">Reference proteome</keyword>
<dbReference type="GO" id="GO:0043137">
    <property type="term" value="P:DNA replication, removal of RNA primer"/>
    <property type="evidence" value="ECO:0007669"/>
    <property type="project" value="UniProtKB-UniRule"/>
</dbReference>
<dbReference type="GO" id="GO:0017108">
    <property type="term" value="F:5'-flap endonuclease activity"/>
    <property type="evidence" value="ECO:0007669"/>
    <property type="project" value="UniProtKB-UniRule"/>
</dbReference>
<evidence type="ECO:0000256" key="8">
    <source>
        <dbReference type="ARBA" id="ARBA00022839"/>
    </source>
</evidence>
<keyword evidence="1 16" id="KW-0597">Phosphoprotein</keyword>
<dbReference type="Gene3D" id="1.10.150.20">
    <property type="entry name" value="5' to 3' exonuclease, C-terminal subdomain"/>
    <property type="match status" value="1"/>
</dbReference>
<dbReference type="GO" id="GO:0008409">
    <property type="term" value="F:5'-3' exonuclease activity"/>
    <property type="evidence" value="ECO:0007669"/>
    <property type="project" value="UniProtKB-UniRule"/>
</dbReference>
<evidence type="ECO:0000256" key="17">
    <source>
        <dbReference type="SAM" id="Coils"/>
    </source>
</evidence>
<comment type="function">
    <text evidence="13 16">Structure-specific nuclease with 5'-flap endonuclease and 5'-3' exonuclease activities involved in DNA replication and repair. During DNA replication, cleaves the 5'-overhanging flap structure that is generated by displacement synthesis when DNA polymerase encounters the 5'-end of a downstream Okazaki fragment. It enters the flap from the 5'-end and then tracks to cleave the flap base, leaving a nick for ligation. Also involved in the long patch base excision repair (LP-BER) pathway, by cleaving within the apurinic/apyrimidinic (AP) site-terminated flap. Acts as a genome stabilization factor that prevents flaps from equilibrating into structures that lead to duplications and deletions. Also possesses 5'-3' exonuclease activity on nicked or gapped double-stranded DNA, and exhibits RNase H activity. Also involved in replication and repair of rDNA and in repairing mitochondrial DNA.</text>
</comment>
<evidence type="ECO:0000256" key="5">
    <source>
        <dbReference type="ARBA" id="ARBA00022759"/>
    </source>
</evidence>
<dbReference type="InterPro" id="IPR006085">
    <property type="entry name" value="XPG_DNA_repair_N"/>
</dbReference>
<dbReference type="SUPFAM" id="SSF47807">
    <property type="entry name" value="5' to 3' exonuclease, C-terminal subdomain"/>
    <property type="match status" value="1"/>
</dbReference>
<evidence type="ECO:0000256" key="9">
    <source>
        <dbReference type="ARBA" id="ARBA00022842"/>
    </source>
</evidence>
<keyword evidence="12 16" id="KW-0539">Nucleus</keyword>
<comment type="subunit">
    <text evidence="15">Interacts with PCNA1 and PCNA2. Three molecules of FEN1 bind to one PCNA trimer with each molecule binding to one PCNA monomer. PCNA stimulates the nuclease activity without altering cleavage specificity.</text>
</comment>
<dbReference type="GO" id="GO:0005654">
    <property type="term" value="C:nucleoplasm"/>
    <property type="evidence" value="ECO:0007669"/>
    <property type="project" value="UniProtKB-SubCell"/>
</dbReference>
<dbReference type="EMBL" id="VDLU01000002">
    <property type="protein sequence ID" value="TNJ28849.1"/>
    <property type="molecule type" value="Genomic_DNA"/>
</dbReference>
<evidence type="ECO:0000256" key="6">
    <source>
        <dbReference type="ARBA" id="ARBA00022763"/>
    </source>
</evidence>
<dbReference type="AlphaFoldDB" id="A0A4Z1T8D1"/>
<evidence type="ECO:0000256" key="12">
    <source>
        <dbReference type="ARBA" id="ARBA00023242"/>
    </source>
</evidence>
<evidence type="ECO:0000259" key="21">
    <source>
        <dbReference type="SMART" id="SM00485"/>
    </source>
</evidence>
<evidence type="ECO:0000259" key="20">
    <source>
        <dbReference type="SMART" id="SM00484"/>
    </source>
</evidence>
<evidence type="ECO:0000256" key="13">
    <source>
        <dbReference type="ARBA" id="ARBA00029382"/>
    </source>
</evidence>
<evidence type="ECO:0000313" key="23">
    <source>
        <dbReference type="Proteomes" id="UP000315496"/>
    </source>
</evidence>
<dbReference type="InterPro" id="IPR023426">
    <property type="entry name" value="Flap_endonuc"/>
</dbReference>
<dbReference type="GO" id="GO:0000287">
    <property type="term" value="F:magnesium ion binding"/>
    <property type="evidence" value="ECO:0007669"/>
    <property type="project" value="UniProtKB-UniRule"/>
</dbReference>
<comment type="similarity">
    <text evidence="14 16">Belongs to the XPG/RAD2 endonuclease family. FEN1 subfamily.</text>
</comment>
<dbReference type="Proteomes" id="UP000315496">
    <property type="component" value="Chromosome 2"/>
</dbReference>
<protein>
    <recommendedName>
        <fullName evidence="16">Flap endonuclease 1</fullName>
        <shortName evidence="16">FEN-1</shortName>
        <ecNumber evidence="16">3.1.-.-</ecNumber>
    </recommendedName>
    <alternativeName>
        <fullName evidence="16">Flap structure-specific endonuclease 1</fullName>
    </alternativeName>
</protein>
<evidence type="ECO:0000256" key="16">
    <source>
        <dbReference type="HAMAP-Rule" id="MF_03140"/>
    </source>
</evidence>
<dbReference type="VEuPathDB" id="GiardiaDB:GMRT_15559"/>
<evidence type="ECO:0000256" key="14">
    <source>
        <dbReference type="ARBA" id="ARBA00034726"/>
    </source>
</evidence>
<feature type="domain" description="5'-3' exonuclease" evidence="19">
    <location>
        <begin position="29"/>
        <end position="321"/>
    </location>
</feature>
<gene>
    <name evidence="22" type="ORF">GMRT_15559</name>
</gene>
<feature type="region of interest" description="Disordered" evidence="18">
    <location>
        <begin position="332"/>
        <end position="354"/>
    </location>
</feature>
<comment type="subcellular location">
    <subcellularLocation>
        <location evidence="16">Nucleus</location>
        <location evidence="16">Nucleolus</location>
    </subcellularLocation>
    <subcellularLocation>
        <location evidence="16">Nucleus</location>
        <location evidence="16">Nucleoplasm</location>
    </subcellularLocation>
    <subcellularLocation>
        <location evidence="16">Mitochondrion</location>
    </subcellularLocation>
    <text evidence="16">Resides mostly in the nucleoli and relocalizes to the nucleoplasm upon DNA damage.</text>
</comment>
<keyword evidence="4 16" id="KW-0479">Metal-binding</keyword>
<evidence type="ECO:0000256" key="18">
    <source>
        <dbReference type="SAM" id="MobiDB-lite"/>
    </source>
</evidence>